<keyword evidence="2" id="KW-1185">Reference proteome</keyword>
<organism evidence="1 2">
    <name type="scientific">Castilleja foliolosa</name>
    <dbReference type="NCBI Taxonomy" id="1961234"/>
    <lineage>
        <taxon>Eukaryota</taxon>
        <taxon>Viridiplantae</taxon>
        <taxon>Streptophyta</taxon>
        <taxon>Embryophyta</taxon>
        <taxon>Tracheophyta</taxon>
        <taxon>Spermatophyta</taxon>
        <taxon>Magnoliopsida</taxon>
        <taxon>eudicotyledons</taxon>
        <taxon>Gunneridae</taxon>
        <taxon>Pentapetalae</taxon>
        <taxon>asterids</taxon>
        <taxon>lamiids</taxon>
        <taxon>Lamiales</taxon>
        <taxon>Orobanchaceae</taxon>
        <taxon>Pedicularideae</taxon>
        <taxon>Castillejinae</taxon>
        <taxon>Castilleja</taxon>
    </lineage>
</organism>
<comment type="caution">
    <text evidence="1">The sequence shown here is derived from an EMBL/GenBank/DDBJ whole genome shotgun (WGS) entry which is preliminary data.</text>
</comment>
<sequence length="69" mass="7758">MLHSVYTHLVLTSNNQLIALKRRSTTGCCDEIKGNKDCDDSNYFNTASGKTLKSVYDVCCQNDNTKYCN</sequence>
<proteinExistence type="predicted"/>
<reference evidence="2" key="1">
    <citation type="journal article" date="2024" name="IScience">
        <title>Strigolactones Initiate the Formation of Haustorium-like Structures in Castilleja.</title>
        <authorList>
            <person name="Buerger M."/>
            <person name="Peterson D."/>
            <person name="Chory J."/>
        </authorList>
    </citation>
    <scope>NUCLEOTIDE SEQUENCE [LARGE SCALE GENOMIC DNA]</scope>
</reference>
<evidence type="ECO:0000313" key="2">
    <source>
        <dbReference type="Proteomes" id="UP001632038"/>
    </source>
</evidence>
<dbReference type="AlphaFoldDB" id="A0ABD3D536"/>
<dbReference type="EMBL" id="JAVIJP010000027">
    <property type="protein sequence ID" value="KAL3636055.1"/>
    <property type="molecule type" value="Genomic_DNA"/>
</dbReference>
<gene>
    <name evidence="1" type="ORF">CASFOL_020602</name>
</gene>
<dbReference type="Proteomes" id="UP001632038">
    <property type="component" value="Unassembled WGS sequence"/>
</dbReference>
<accession>A0ABD3D536</accession>
<protein>
    <submittedName>
        <fullName evidence="1">Uncharacterized protein</fullName>
    </submittedName>
</protein>
<name>A0ABD3D536_9LAMI</name>
<evidence type="ECO:0000313" key="1">
    <source>
        <dbReference type="EMBL" id="KAL3636055.1"/>
    </source>
</evidence>